<dbReference type="Gene3D" id="3.40.710.10">
    <property type="entry name" value="DD-peptidase/beta-lactamase superfamily"/>
    <property type="match status" value="1"/>
</dbReference>
<sequence>MTFSRTRALAVAVLTAASLTSVALPAGPPAAARALAKTPSPAHACVRSDPDADPRAREVLDIARQVQQELDLKSVILRVTVDGHELVTGALGESMTGVPAEPAMHFRAGSVAFPFLGIVLLQLAEEGRIGLDDPVAPWLPDLPQADRITLRMLGDTTSGLADYVTDQGFLDELAAEPFRHWTPEELVAISTGQNFWYEPGTNWSYSHANFVLLGEALERITGTRLDHLLEQRIFEPLGLRQTVNSFTPDIPTPVQHSFTASRGTYEESTFWNPSWTTAPGAVLVSDICDLTRSVEAVGTGALLSPESFRTQLNPGTVGLPGPVHGCPQDVCLPQTEAQHFGLGVIVDRGWILSNPSFSGYAAVEAYQPDEHLAIAVSTTRNCAAPDRNTAQDVAARIAALLAPDHPLKVG</sequence>
<dbReference type="InterPro" id="IPR050491">
    <property type="entry name" value="AmpC-like"/>
</dbReference>
<dbReference type="Pfam" id="PF00144">
    <property type="entry name" value="Beta-lactamase"/>
    <property type="match status" value="1"/>
</dbReference>
<dbReference type="PANTHER" id="PTHR46825">
    <property type="entry name" value="D-ALANYL-D-ALANINE-CARBOXYPEPTIDASE/ENDOPEPTIDASE AMPH"/>
    <property type="match status" value="1"/>
</dbReference>
<dbReference type="PANTHER" id="PTHR46825:SF7">
    <property type="entry name" value="D-ALANYL-D-ALANINE CARBOXYPEPTIDASE"/>
    <property type="match status" value="1"/>
</dbReference>
<dbReference type="PROSITE" id="PS51318">
    <property type="entry name" value="TAT"/>
    <property type="match status" value="1"/>
</dbReference>
<gene>
    <name evidence="3" type="ORF">OHA16_36810</name>
</gene>
<keyword evidence="4" id="KW-1185">Reference proteome</keyword>
<name>A0ABZ1UDB7_9ACTN</name>
<evidence type="ECO:0000256" key="1">
    <source>
        <dbReference type="SAM" id="SignalP"/>
    </source>
</evidence>
<accession>A0ABZ1UDB7</accession>
<feature type="chain" id="PRO_5046921167" evidence="1">
    <location>
        <begin position="24"/>
        <end position="410"/>
    </location>
</feature>
<evidence type="ECO:0000313" key="4">
    <source>
        <dbReference type="Proteomes" id="UP001432222"/>
    </source>
</evidence>
<evidence type="ECO:0000313" key="3">
    <source>
        <dbReference type="EMBL" id="WUQ88064.1"/>
    </source>
</evidence>
<organism evidence="3 4">
    <name type="scientific">Kitasatospora purpeofusca</name>
    <dbReference type="NCBI Taxonomy" id="67352"/>
    <lineage>
        <taxon>Bacteria</taxon>
        <taxon>Bacillati</taxon>
        <taxon>Actinomycetota</taxon>
        <taxon>Actinomycetes</taxon>
        <taxon>Kitasatosporales</taxon>
        <taxon>Streptomycetaceae</taxon>
        <taxon>Kitasatospora</taxon>
    </lineage>
</organism>
<dbReference type="SUPFAM" id="SSF56601">
    <property type="entry name" value="beta-lactamase/transpeptidase-like"/>
    <property type="match status" value="1"/>
</dbReference>
<dbReference type="InterPro" id="IPR001466">
    <property type="entry name" value="Beta-lactam-related"/>
</dbReference>
<evidence type="ECO:0000259" key="2">
    <source>
        <dbReference type="Pfam" id="PF00144"/>
    </source>
</evidence>
<feature type="domain" description="Beta-lactamase-related" evidence="2">
    <location>
        <begin position="64"/>
        <end position="396"/>
    </location>
</feature>
<dbReference type="Proteomes" id="UP001432222">
    <property type="component" value="Chromosome"/>
</dbReference>
<dbReference type="EMBL" id="CP108110">
    <property type="protein sequence ID" value="WUQ88064.1"/>
    <property type="molecule type" value="Genomic_DNA"/>
</dbReference>
<proteinExistence type="predicted"/>
<dbReference type="InterPro" id="IPR006311">
    <property type="entry name" value="TAT_signal"/>
</dbReference>
<reference evidence="3" key="1">
    <citation type="submission" date="2022-10" db="EMBL/GenBank/DDBJ databases">
        <title>The complete genomes of actinobacterial strains from the NBC collection.</title>
        <authorList>
            <person name="Joergensen T.S."/>
            <person name="Alvarez Arevalo M."/>
            <person name="Sterndorff E.B."/>
            <person name="Faurdal D."/>
            <person name="Vuksanovic O."/>
            <person name="Mourched A.-S."/>
            <person name="Charusanti P."/>
            <person name="Shaw S."/>
            <person name="Blin K."/>
            <person name="Weber T."/>
        </authorList>
    </citation>
    <scope>NUCLEOTIDE SEQUENCE</scope>
    <source>
        <strain evidence="3">NBC_00222</strain>
    </source>
</reference>
<keyword evidence="1" id="KW-0732">Signal</keyword>
<dbReference type="InterPro" id="IPR012338">
    <property type="entry name" value="Beta-lactam/transpept-like"/>
</dbReference>
<dbReference type="RefSeq" id="WP_328958615.1">
    <property type="nucleotide sequence ID" value="NZ_CP108110.1"/>
</dbReference>
<feature type="signal peptide" evidence="1">
    <location>
        <begin position="1"/>
        <end position="23"/>
    </location>
</feature>
<protein>
    <submittedName>
        <fullName evidence="3">Beta-lactamase family protein</fullName>
    </submittedName>
</protein>